<sequence length="71" mass="7629">MNHSIYTADRATHLKVVVSVLLVGIAIVAATLTVRLTHPATSAQITATHTVYKPHRSHALTEMAQIGKDSI</sequence>
<dbReference type="AlphaFoldDB" id="A0A810A455"/>
<proteinExistence type="predicted"/>
<dbReference type="EMBL" id="AP023092">
    <property type="protein sequence ID" value="BCE31121.1"/>
    <property type="molecule type" value="Genomic_DNA"/>
</dbReference>
<accession>A0A810A455</accession>
<name>A0A810A455_9BRAD</name>
<evidence type="ECO:0000313" key="5">
    <source>
        <dbReference type="EMBL" id="BCE66113.1"/>
    </source>
</evidence>
<evidence type="ECO:0000313" key="2">
    <source>
        <dbReference type="EMBL" id="BCE31121.1"/>
    </source>
</evidence>
<keyword evidence="1" id="KW-0812">Transmembrane</keyword>
<evidence type="ECO:0000256" key="1">
    <source>
        <dbReference type="SAM" id="Phobius"/>
    </source>
</evidence>
<keyword evidence="1" id="KW-1133">Transmembrane helix</keyword>
<evidence type="ECO:0000313" key="6">
    <source>
        <dbReference type="EMBL" id="BCE74615.1"/>
    </source>
</evidence>
<reference evidence="7" key="6">
    <citation type="submission" date="2020-05" db="EMBL/GenBank/DDBJ databases">
        <title>Complete genome sequence of Bradyrhizobium diazoefficiens XF9 isolated from soybean nodule.</title>
        <authorList>
            <person name="Noda R."/>
            <person name="Kakizaki K."/>
            <person name="Minamisawa K."/>
        </authorList>
    </citation>
    <scope>NUCLEOTIDE SEQUENCE</scope>
    <source>
        <strain evidence="7">XF9</strain>
    </source>
</reference>
<evidence type="ECO:0000313" key="7">
    <source>
        <dbReference type="EMBL" id="BCE84205.1"/>
    </source>
</evidence>
<dbReference type="EMBL" id="AP023095">
    <property type="protein sequence ID" value="BCE57438.1"/>
    <property type="molecule type" value="Genomic_DNA"/>
</dbReference>
<reference evidence="2" key="1">
    <citation type="submission" date="2020-05" db="EMBL/GenBank/DDBJ databases">
        <title>Complete genome sequence of Bradyrhizobium diazoefficiens XF2 isolated from soybean nodule.</title>
        <authorList>
            <person name="Noda R."/>
            <person name="Kakizaki K."/>
            <person name="Minamisawa K."/>
        </authorList>
    </citation>
    <scope>NUCLEOTIDE SEQUENCE</scope>
    <source>
        <strain evidence="2">XF2</strain>
    </source>
</reference>
<gene>
    <name evidence="2" type="ORF">XF2B_48900</name>
    <name evidence="3" type="ORF">XF3B_50060</name>
    <name evidence="4" type="ORF">XF5B_49500</name>
    <name evidence="5" type="ORF">XF6B_49120</name>
    <name evidence="6" type="ORF">XF8B_47260</name>
    <name evidence="7" type="ORF">XF9B_56260</name>
</gene>
<reference evidence="5" key="4">
    <citation type="submission" date="2020-05" db="EMBL/GenBank/DDBJ databases">
        <title>Complete genome sequence of Bradyrhizobium diazoefficiens XF6 isolated from soybean nodule.</title>
        <authorList>
            <person name="Noda R."/>
            <person name="Kakizaki K."/>
            <person name="Minamisawa K."/>
        </authorList>
    </citation>
    <scope>NUCLEOTIDE SEQUENCE</scope>
    <source>
        <strain evidence="5">XF6</strain>
    </source>
</reference>
<reference evidence="6" key="5">
    <citation type="submission" date="2020-05" db="EMBL/GenBank/DDBJ databases">
        <title>Complete genome sequence of Bradyrhizobium diazoefficiens XF8 isolated from soybean nodule.</title>
        <authorList>
            <person name="Noda R."/>
            <person name="Kakizaki K."/>
            <person name="Minamisawa K."/>
        </authorList>
    </citation>
    <scope>NUCLEOTIDE SEQUENCE</scope>
    <source>
        <strain evidence="6">XF8</strain>
    </source>
</reference>
<dbReference type="RefSeq" id="WP_133415020.1">
    <property type="nucleotide sequence ID" value="NZ_AJQI01000381.1"/>
</dbReference>
<dbReference type="EMBL" id="AP023097">
    <property type="protein sequence ID" value="BCE74615.1"/>
    <property type="molecule type" value="Genomic_DNA"/>
</dbReference>
<reference evidence="3" key="2">
    <citation type="submission" date="2020-05" db="EMBL/GenBank/DDBJ databases">
        <title>Complete genome sequence of Bradyrhizobium diazoefficiens XF3 isolated from soybean nodule.</title>
        <authorList>
            <person name="Noda R."/>
            <person name="Kakizaki K."/>
            <person name="Minamisawa K."/>
        </authorList>
    </citation>
    <scope>NUCLEOTIDE SEQUENCE</scope>
    <source>
        <strain evidence="3">XF3</strain>
    </source>
</reference>
<evidence type="ECO:0000313" key="4">
    <source>
        <dbReference type="EMBL" id="BCE57438.1"/>
    </source>
</evidence>
<feature type="transmembrane region" description="Helical" evidence="1">
    <location>
        <begin position="12"/>
        <end position="34"/>
    </location>
</feature>
<dbReference type="GeneID" id="46491645"/>
<protein>
    <submittedName>
        <fullName evidence="4">Uncharacterized protein</fullName>
    </submittedName>
</protein>
<evidence type="ECO:0000313" key="3">
    <source>
        <dbReference type="EMBL" id="BCE39975.1"/>
    </source>
</evidence>
<keyword evidence="1" id="KW-0472">Membrane</keyword>
<dbReference type="EMBL" id="AP023098">
    <property type="protein sequence ID" value="BCE84205.1"/>
    <property type="molecule type" value="Genomic_DNA"/>
</dbReference>
<organism evidence="4">
    <name type="scientific">Bradyrhizobium diazoefficiens</name>
    <dbReference type="NCBI Taxonomy" id="1355477"/>
    <lineage>
        <taxon>Bacteria</taxon>
        <taxon>Pseudomonadati</taxon>
        <taxon>Pseudomonadota</taxon>
        <taxon>Alphaproteobacteria</taxon>
        <taxon>Hyphomicrobiales</taxon>
        <taxon>Nitrobacteraceae</taxon>
        <taxon>Bradyrhizobium</taxon>
    </lineage>
</organism>
<dbReference type="EMBL" id="AP023096">
    <property type="protein sequence ID" value="BCE66113.1"/>
    <property type="molecule type" value="Genomic_DNA"/>
</dbReference>
<reference evidence="4" key="3">
    <citation type="submission" date="2020-05" db="EMBL/GenBank/DDBJ databases">
        <title>Complete genome sequence of Bradyrhizobium diazoefficiens XF5 isolated from soybean nodule.</title>
        <authorList>
            <person name="Noda R."/>
            <person name="Kakizaki K."/>
            <person name="Minamisawa K."/>
        </authorList>
    </citation>
    <scope>NUCLEOTIDE SEQUENCE</scope>
    <source>
        <strain evidence="4">XF5</strain>
    </source>
</reference>
<dbReference type="EMBL" id="AP023093">
    <property type="protein sequence ID" value="BCE39975.1"/>
    <property type="molecule type" value="Genomic_DNA"/>
</dbReference>